<dbReference type="GO" id="GO:0033925">
    <property type="term" value="F:mannosyl-glycoprotein endo-beta-N-acetylglucosaminidase activity"/>
    <property type="evidence" value="ECO:0007669"/>
    <property type="project" value="UniProtKB-EC"/>
</dbReference>
<dbReference type="GO" id="GO:0006491">
    <property type="term" value="P:N-glycan processing"/>
    <property type="evidence" value="ECO:0007669"/>
    <property type="project" value="UniProtKB-ARBA"/>
</dbReference>
<evidence type="ECO:0000256" key="5">
    <source>
        <dbReference type="ARBA" id="ARBA00022801"/>
    </source>
</evidence>
<dbReference type="Pfam" id="PF03644">
    <property type="entry name" value="Glyco_hydro_85"/>
    <property type="match status" value="1"/>
</dbReference>
<comment type="caution">
    <text evidence="11">The sequence shown here is derived from an EMBL/GenBank/DDBJ whole genome shotgun (WGS) entry which is preliminary data.</text>
</comment>
<evidence type="ECO:0000259" key="10">
    <source>
        <dbReference type="Pfam" id="PF03644"/>
    </source>
</evidence>
<organism evidence="11 12">
    <name type="scientific">Colocasia esculenta</name>
    <name type="common">Wild taro</name>
    <name type="synonym">Arum esculentum</name>
    <dbReference type="NCBI Taxonomy" id="4460"/>
    <lineage>
        <taxon>Eukaryota</taxon>
        <taxon>Viridiplantae</taxon>
        <taxon>Streptophyta</taxon>
        <taxon>Embryophyta</taxon>
        <taxon>Tracheophyta</taxon>
        <taxon>Spermatophyta</taxon>
        <taxon>Magnoliopsida</taxon>
        <taxon>Liliopsida</taxon>
        <taxon>Araceae</taxon>
        <taxon>Aroideae</taxon>
        <taxon>Colocasieae</taxon>
        <taxon>Colocasia</taxon>
    </lineage>
</organism>
<dbReference type="CDD" id="cd06547">
    <property type="entry name" value="GH85_ENGase"/>
    <property type="match status" value="1"/>
</dbReference>
<evidence type="ECO:0000256" key="4">
    <source>
        <dbReference type="ARBA" id="ARBA00022490"/>
    </source>
</evidence>
<proteinExistence type="inferred from homology"/>
<sequence length="440" mass="49984">MRALRALSFLGKLLKAFRRLLGAVFTSAAEDPSPASGMDQFDPSKPSVPVSFPIKDLRSLASRSYFASFHYPFNRASVRLPAGAGAGLPPRRRLLVCHDMAGGYQDDRWVQGGANPDAYAIWHWHLMDVFVYFAHDLVTLPPPCWTNAAHSHGVRVLGTFITEWDKGKDICKTLLASNEFARLYAERLAELAAALGFDGWLRSIDVELYLQINIENQLDMNQIPILKEFLSHLTRTMHASVPGSLVIWYDSVTVHGQLYWQNLLNKDNKPFFDLCDGIFINYSWKEPFPKYSAAVAGDRKFDVYMGIDVFGRKTYGGGQWNTNVALELLKKDDVSAAVFAPGWVYENKQPPDFQTAQNRWWGLVEKSWGIFQNYPKALPFYSNFDQVNSLNNSSICNEFMSEHIMTCLNFESHARLFPFPSFSVSSNFHAEKFRSLEEEI</sequence>
<evidence type="ECO:0000256" key="7">
    <source>
        <dbReference type="ARBA" id="ARBA00034414"/>
    </source>
</evidence>
<dbReference type="InterPro" id="IPR005201">
    <property type="entry name" value="TIM_ENGase"/>
</dbReference>
<keyword evidence="6" id="KW-0326">Glycosidase</keyword>
<dbReference type="EC" id="3.2.1.96" evidence="3"/>
<dbReference type="PANTHER" id="PTHR13246">
    <property type="entry name" value="ENDO BETA N-ACETYLGLUCOSAMINIDASE"/>
    <property type="match status" value="1"/>
</dbReference>
<comment type="subcellular location">
    <subcellularLocation>
        <location evidence="1">Cytoplasm</location>
        <location evidence="1">Cytosol</location>
    </subcellularLocation>
</comment>
<evidence type="ECO:0000313" key="11">
    <source>
        <dbReference type="EMBL" id="MQM01842.1"/>
    </source>
</evidence>
<gene>
    <name evidence="11" type="ORF">Taro_034600</name>
</gene>
<dbReference type="Gene3D" id="3.20.20.80">
    <property type="entry name" value="Glycosidases"/>
    <property type="match status" value="1"/>
</dbReference>
<evidence type="ECO:0000256" key="1">
    <source>
        <dbReference type="ARBA" id="ARBA00004514"/>
    </source>
</evidence>
<dbReference type="OrthoDB" id="284473at2759"/>
<dbReference type="PANTHER" id="PTHR13246:SF1">
    <property type="entry name" value="CYTOSOLIC ENDO-BETA-N-ACETYLGLUCOSAMINIDASE"/>
    <property type="match status" value="1"/>
</dbReference>
<name>A0A843VWT7_COLES</name>
<accession>A0A843VWT7</accession>
<dbReference type="AlphaFoldDB" id="A0A843VWT7"/>
<evidence type="ECO:0000256" key="2">
    <source>
        <dbReference type="ARBA" id="ARBA00007849"/>
    </source>
</evidence>
<dbReference type="GO" id="GO:0005829">
    <property type="term" value="C:cytosol"/>
    <property type="evidence" value="ECO:0007669"/>
    <property type="project" value="UniProtKB-SubCell"/>
</dbReference>
<comment type="function">
    <text evidence="8">Endoglycosidase that releases N-glycans from glycoproteins by cleaving the beta-1,4-glycosidic bond in the N,N'-diacetylchitobiose core. Involved in the production of high-mannose type N-glycans during plant development and fruit maturation.</text>
</comment>
<evidence type="ECO:0000256" key="6">
    <source>
        <dbReference type="ARBA" id="ARBA00023295"/>
    </source>
</evidence>
<reference evidence="11" key="1">
    <citation type="submission" date="2017-07" db="EMBL/GenBank/DDBJ databases">
        <title>Taro Niue Genome Assembly and Annotation.</title>
        <authorList>
            <person name="Atibalentja N."/>
            <person name="Keating K."/>
            <person name="Fields C.J."/>
        </authorList>
    </citation>
    <scope>NUCLEOTIDE SEQUENCE</scope>
    <source>
        <strain evidence="11">Niue_2</strain>
        <tissue evidence="11">Leaf</tissue>
    </source>
</reference>
<keyword evidence="9" id="KW-0732">Signal</keyword>
<feature type="domain" description="Cytosolic endo-beta-N-acetylglucosaminidase TIM barrel" evidence="10">
    <location>
        <begin position="104"/>
        <end position="387"/>
    </location>
</feature>
<dbReference type="Proteomes" id="UP000652761">
    <property type="component" value="Unassembled WGS sequence"/>
</dbReference>
<keyword evidence="4" id="KW-0963">Cytoplasm</keyword>
<dbReference type="EMBL" id="NMUH01002744">
    <property type="protein sequence ID" value="MQM01842.1"/>
    <property type="molecule type" value="Genomic_DNA"/>
</dbReference>
<evidence type="ECO:0000256" key="3">
    <source>
        <dbReference type="ARBA" id="ARBA00012566"/>
    </source>
</evidence>
<comment type="catalytic activity">
    <reaction evidence="7">
        <text>an N(4)-(oligosaccharide-(1-&gt;3)-[oligosaccharide-(1-&gt;6)]-beta-D-Man-(1-&gt;4)-beta-D-GlcNAc-(1-&gt;4)-alpha-D-GlcNAc)-L-asparaginyl-[protein] + H2O = an oligosaccharide-(1-&gt;3)-[oligosaccharide-(1-&gt;6)]-beta-D-Man-(1-&gt;4)-D-GlcNAc + N(4)-(N-acetyl-beta-D-glucosaminyl)-L-asparaginyl-[protein]</text>
        <dbReference type="Rhea" id="RHEA:73067"/>
        <dbReference type="Rhea" id="RHEA-COMP:12603"/>
        <dbReference type="Rhea" id="RHEA-COMP:18176"/>
        <dbReference type="ChEBI" id="CHEBI:15377"/>
        <dbReference type="ChEBI" id="CHEBI:132248"/>
        <dbReference type="ChEBI" id="CHEBI:192714"/>
        <dbReference type="ChEBI" id="CHEBI:192715"/>
        <dbReference type="EC" id="3.2.1.96"/>
    </reaction>
</comment>
<protein>
    <recommendedName>
        <fullName evidence="3">mannosyl-glycoprotein endo-beta-N-acetylglucosaminidase</fullName>
        <ecNumber evidence="3">3.2.1.96</ecNumber>
    </recommendedName>
</protein>
<dbReference type="FunFam" id="3.20.20.80:FF:000043">
    <property type="entry name" value="cytosolic endo-beta-N-acetylglucosaminidase"/>
    <property type="match status" value="1"/>
</dbReference>
<feature type="chain" id="PRO_5032537072" description="mannosyl-glycoprotein endo-beta-N-acetylglucosaminidase" evidence="9">
    <location>
        <begin position="23"/>
        <end position="440"/>
    </location>
</feature>
<keyword evidence="12" id="KW-1185">Reference proteome</keyword>
<evidence type="ECO:0000256" key="9">
    <source>
        <dbReference type="SAM" id="SignalP"/>
    </source>
</evidence>
<evidence type="ECO:0000256" key="8">
    <source>
        <dbReference type="ARBA" id="ARBA00060018"/>
    </source>
</evidence>
<comment type="similarity">
    <text evidence="2">Belongs to the glycosyl hydrolase 85 family.</text>
</comment>
<feature type="signal peptide" evidence="9">
    <location>
        <begin position="1"/>
        <end position="22"/>
    </location>
</feature>
<evidence type="ECO:0000313" key="12">
    <source>
        <dbReference type="Proteomes" id="UP000652761"/>
    </source>
</evidence>
<dbReference type="InterPro" id="IPR032979">
    <property type="entry name" value="ENGase"/>
</dbReference>
<keyword evidence="5" id="KW-0378">Hydrolase</keyword>